<feature type="compositionally biased region" description="Basic and acidic residues" evidence="1">
    <location>
        <begin position="177"/>
        <end position="187"/>
    </location>
</feature>
<name>A0A1Y1HXX6_KLENI</name>
<dbReference type="InterPro" id="IPR011009">
    <property type="entry name" value="Kinase-like_dom_sf"/>
</dbReference>
<reference evidence="3 4" key="1">
    <citation type="journal article" date="2014" name="Nat. Commun.">
        <title>Klebsormidium flaccidum genome reveals primary factors for plant terrestrial adaptation.</title>
        <authorList>
            <person name="Hori K."/>
            <person name="Maruyama F."/>
            <person name="Fujisawa T."/>
            <person name="Togashi T."/>
            <person name="Yamamoto N."/>
            <person name="Seo M."/>
            <person name="Sato S."/>
            <person name="Yamada T."/>
            <person name="Mori H."/>
            <person name="Tajima N."/>
            <person name="Moriyama T."/>
            <person name="Ikeuchi M."/>
            <person name="Watanabe M."/>
            <person name="Wada H."/>
            <person name="Kobayashi K."/>
            <person name="Saito M."/>
            <person name="Masuda T."/>
            <person name="Sasaki-Sekimoto Y."/>
            <person name="Mashiguchi K."/>
            <person name="Awai K."/>
            <person name="Shimojima M."/>
            <person name="Masuda S."/>
            <person name="Iwai M."/>
            <person name="Nobusawa T."/>
            <person name="Narise T."/>
            <person name="Kondo S."/>
            <person name="Saito H."/>
            <person name="Sato R."/>
            <person name="Murakawa M."/>
            <person name="Ihara Y."/>
            <person name="Oshima-Yamada Y."/>
            <person name="Ohtaka K."/>
            <person name="Satoh M."/>
            <person name="Sonobe K."/>
            <person name="Ishii M."/>
            <person name="Ohtani R."/>
            <person name="Kanamori-Sato M."/>
            <person name="Honoki R."/>
            <person name="Miyazaki D."/>
            <person name="Mochizuki H."/>
            <person name="Umetsu J."/>
            <person name="Higashi K."/>
            <person name="Shibata D."/>
            <person name="Kamiya Y."/>
            <person name="Sato N."/>
            <person name="Nakamura Y."/>
            <person name="Tabata S."/>
            <person name="Ida S."/>
            <person name="Kurokawa K."/>
            <person name="Ohta H."/>
        </authorList>
    </citation>
    <scope>NUCLEOTIDE SEQUENCE [LARGE SCALE GENOMIC DNA]</scope>
    <source>
        <strain evidence="3 4">NIES-2285</strain>
    </source>
</reference>
<feature type="compositionally biased region" description="Acidic residues" evidence="1">
    <location>
        <begin position="80"/>
        <end position="93"/>
    </location>
</feature>
<evidence type="ECO:0000259" key="2">
    <source>
        <dbReference type="PROSITE" id="PS50011"/>
    </source>
</evidence>
<protein>
    <submittedName>
        <fullName evidence="3">Protein kinase-like superfamily protein</fullName>
    </submittedName>
</protein>
<keyword evidence="3" id="KW-0808">Transferase</keyword>
<dbReference type="GO" id="GO:0005524">
    <property type="term" value="F:ATP binding"/>
    <property type="evidence" value="ECO:0007669"/>
    <property type="project" value="InterPro"/>
</dbReference>
<organism evidence="3 4">
    <name type="scientific">Klebsormidium nitens</name>
    <name type="common">Green alga</name>
    <name type="synonym">Ulothrix nitens</name>
    <dbReference type="NCBI Taxonomy" id="105231"/>
    <lineage>
        <taxon>Eukaryota</taxon>
        <taxon>Viridiplantae</taxon>
        <taxon>Streptophyta</taxon>
        <taxon>Klebsormidiophyceae</taxon>
        <taxon>Klebsormidiales</taxon>
        <taxon>Klebsormidiaceae</taxon>
        <taxon>Klebsormidium</taxon>
    </lineage>
</organism>
<dbReference type="AlphaFoldDB" id="A0A1Y1HXX6"/>
<keyword evidence="4" id="KW-1185">Reference proteome</keyword>
<evidence type="ECO:0000256" key="1">
    <source>
        <dbReference type="SAM" id="MobiDB-lite"/>
    </source>
</evidence>
<accession>A0A1Y1HXX6</accession>
<sequence>MASLYSLFEQAIALPLEHFAHTFCEGARDFAGVLSSSLSEVPGGELLAGVAREALDALLPAEEKAQAEGQWRMVAGLVEGEEEEGEVEREEEGEVGREEEERLVVVTEGVREEEDAAGSPRTVCAEGDCHEAPSAEPLLDVVHASPAAASAPDQTEQRGTGAAEADSTVIGEEADDSGAREGDEDRSPGASCAEGGYHEAPSAAPLAEAAADPPAASAPHSTQPQKEQRGSGGGGSSSAEGGLFSADAFVLPSDDGTLFSDPLFDFDPLPAADEGVTASEEERAVAEIAGAEAEALSCGEALLPRGVLMETAGAEEVGPREESVAQDQHPVEAARTASRFPPQYASLAGVLEFFPHVMMGTELGKGGQGTVYLADVLSTDRGRFPVATKVPSAGLPGDYLLQEALVCVELQACPNVIPLLGFTVQRGTFIPLYALADPSPAWTQPGAGAQWTPPQLYHIAVMVYQVALGLEGMHNLGWLHG</sequence>
<feature type="region of interest" description="Disordered" evidence="1">
    <location>
        <begin position="147"/>
        <end position="240"/>
    </location>
</feature>
<proteinExistence type="predicted"/>
<feature type="domain" description="Protein kinase" evidence="2">
    <location>
        <begin position="357"/>
        <end position="481"/>
    </location>
</feature>
<dbReference type="GO" id="GO:0004672">
    <property type="term" value="F:protein kinase activity"/>
    <property type="evidence" value="ECO:0007669"/>
    <property type="project" value="InterPro"/>
</dbReference>
<dbReference type="Proteomes" id="UP000054558">
    <property type="component" value="Unassembled WGS sequence"/>
</dbReference>
<dbReference type="PROSITE" id="PS50011">
    <property type="entry name" value="PROTEIN_KINASE_DOM"/>
    <property type="match status" value="1"/>
</dbReference>
<dbReference type="Gene3D" id="1.10.510.10">
    <property type="entry name" value="Transferase(Phosphotransferase) domain 1"/>
    <property type="match status" value="1"/>
</dbReference>
<evidence type="ECO:0000313" key="4">
    <source>
        <dbReference type="Proteomes" id="UP000054558"/>
    </source>
</evidence>
<dbReference type="InterPro" id="IPR000719">
    <property type="entry name" value="Prot_kinase_dom"/>
</dbReference>
<dbReference type="EMBL" id="DF237100">
    <property type="protein sequence ID" value="GAQ83520.1"/>
    <property type="molecule type" value="Genomic_DNA"/>
</dbReference>
<gene>
    <name evidence="3" type="ORF">KFL_001510230</name>
</gene>
<keyword evidence="3" id="KW-0418">Kinase</keyword>
<feature type="compositionally biased region" description="Low complexity" evidence="1">
    <location>
        <begin position="199"/>
        <end position="219"/>
    </location>
</feature>
<dbReference type="SUPFAM" id="SSF56112">
    <property type="entry name" value="Protein kinase-like (PK-like)"/>
    <property type="match status" value="1"/>
</dbReference>
<feature type="region of interest" description="Disordered" evidence="1">
    <location>
        <begin position="80"/>
        <end position="101"/>
    </location>
</feature>
<evidence type="ECO:0000313" key="3">
    <source>
        <dbReference type="EMBL" id="GAQ83520.1"/>
    </source>
</evidence>